<dbReference type="SFLD" id="SFLDS00029">
    <property type="entry name" value="Radical_SAM"/>
    <property type="match status" value="1"/>
</dbReference>
<feature type="domain" description="Radical SAM core" evidence="7">
    <location>
        <begin position="21"/>
        <end position="240"/>
    </location>
</feature>
<sequence>MHGTTDQHDPMAHLYRGFDVEDADSAVSVILKLRGETCDIDCLYCYEKRKEVPGGARIDAGQVRRLTELFPGRPLAVELHGGEPLTAGRHHIAEVLRELASQPGVVRVSMQTNGVLLDGQWLDLIDALYPQLQIGISLDGDEAGNAWRVGYDGEAVYPRVAAALRLLAERGRRVGVIAAVTPTVLGRAEAVLDHLAGFEAVNAVSFVPCFDASVQNPTASQGQRLPASRLLQRAALRGPQGPGWATTPDQYAEFVLAAAIRWISAGHFTRLNLEPAVSTIRRLRGLGTGFCHFSNLKCDHVFTLYPDGRLGSCDELPWPQAQLALLDQTLGQSAVVAAQRRLPLLNQGKALMRRCTTCAYRSTCGGGCVATRWRQDQTGDQDAYCDYRMRMIDGIAALLAQPAHPAGAWCRRVRLRPRTPNSMRDVVSFLARWDHAEADRPHVQLRTSSHDNINTVGLPGVHEADDLDPAHPQWREAIEPGVRPLVDAVTQDWRLITYDSCQGHPYPGLDLPPAERRVGILPRNRTEYARAAAALCRAITAVTTDLPAAVQVAIGRAELTCETTGRTSQVLDLVLRPRPGDGWPAYFDAVDAATRAVTDALRGERPTEDGCRCPAPQSTAPIDEEAAWVASQPR</sequence>
<evidence type="ECO:0000256" key="3">
    <source>
        <dbReference type="ARBA" id="ARBA00022723"/>
    </source>
</evidence>
<evidence type="ECO:0000256" key="1">
    <source>
        <dbReference type="ARBA" id="ARBA00001966"/>
    </source>
</evidence>
<accession>A0ABW7ZT82</accession>
<dbReference type="PANTHER" id="PTHR43273:SF8">
    <property type="entry name" value="RADICAL SAM DOMAIN PROTEIN"/>
    <property type="match status" value="1"/>
</dbReference>
<comment type="caution">
    <text evidence="8">The sequence shown here is derived from an EMBL/GenBank/DDBJ whole genome shotgun (WGS) entry which is preliminary data.</text>
</comment>
<dbReference type="PANTHER" id="PTHR43273">
    <property type="entry name" value="ANAEROBIC SULFATASE-MATURATING ENZYME HOMOLOG ASLB-RELATED"/>
    <property type="match status" value="1"/>
</dbReference>
<dbReference type="NCBIfam" id="TIGR04085">
    <property type="entry name" value="rSAM_more_4Fe4S"/>
    <property type="match status" value="1"/>
</dbReference>
<gene>
    <name evidence="8" type="ORF">ACIBP4_27545</name>
</gene>
<dbReference type="Gene3D" id="3.20.20.70">
    <property type="entry name" value="Aldolase class I"/>
    <property type="match status" value="1"/>
</dbReference>
<dbReference type="SFLD" id="SFLDG01386">
    <property type="entry name" value="main_SPASM_domain-containing"/>
    <property type="match status" value="1"/>
</dbReference>
<dbReference type="Proteomes" id="UP001612812">
    <property type="component" value="Unassembled WGS sequence"/>
</dbReference>
<dbReference type="InterPro" id="IPR013785">
    <property type="entry name" value="Aldolase_TIM"/>
</dbReference>
<dbReference type="InterPro" id="IPR007197">
    <property type="entry name" value="rSAM"/>
</dbReference>
<dbReference type="SFLD" id="SFLDG01072">
    <property type="entry name" value="dehydrogenase_like"/>
    <property type="match status" value="1"/>
</dbReference>
<evidence type="ECO:0000259" key="7">
    <source>
        <dbReference type="PROSITE" id="PS51918"/>
    </source>
</evidence>
<dbReference type="InterPro" id="IPR058240">
    <property type="entry name" value="rSAM_sf"/>
</dbReference>
<evidence type="ECO:0000256" key="5">
    <source>
        <dbReference type="ARBA" id="ARBA00023014"/>
    </source>
</evidence>
<evidence type="ECO:0000313" key="9">
    <source>
        <dbReference type="Proteomes" id="UP001612812"/>
    </source>
</evidence>
<comment type="cofactor">
    <cofactor evidence="1">
        <name>[4Fe-4S] cluster</name>
        <dbReference type="ChEBI" id="CHEBI:49883"/>
    </cofactor>
</comment>
<keyword evidence="9" id="KW-1185">Reference proteome</keyword>
<dbReference type="PROSITE" id="PS51918">
    <property type="entry name" value="RADICAL_SAM"/>
    <property type="match status" value="1"/>
</dbReference>
<keyword evidence="4" id="KW-0408">Iron</keyword>
<organism evidence="8 9">
    <name type="scientific">Micromonospora maritima</name>
    <dbReference type="NCBI Taxonomy" id="986711"/>
    <lineage>
        <taxon>Bacteria</taxon>
        <taxon>Bacillati</taxon>
        <taxon>Actinomycetota</taxon>
        <taxon>Actinomycetes</taxon>
        <taxon>Micromonosporales</taxon>
        <taxon>Micromonosporaceae</taxon>
        <taxon>Micromonospora</taxon>
    </lineage>
</organism>
<feature type="region of interest" description="Disordered" evidence="6">
    <location>
        <begin position="603"/>
        <end position="634"/>
    </location>
</feature>
<protein>
    <submittedName>
        <fullName evidence="8">Radical SAM protein</fullName>
    </submittedName>
</protein>
<evidence type="ECO:0000256" key="2">
    <source>
        <dbReference type="ARBA" id="ARBA00022691"/>
    </source>
</evidence>
<proteinExistence type="predicted"/>
<dbReference type="EMBL" id="JBITLE010000015">
    <property type="protein sequence ID" value="MFI7266045.1"/>
    <property type="molecule type" value="Genomic_DNA"/>
</dbReference>
<dbReference type="SFLD" id="SFLDG01067">
    <property type="entry name" value="SPASM/twitch_domain_containing"/>
    <property type="match status" value="1"/>
</dbReference>
<evidence type="ECO:0000256" key="4">
    <source>
        <dbReference type="ARBA" id="ARBA00023004"/>
    </source>
</evidence>
<reference evidence="8 9" key="1">
    <citation type="submission" date="2024-10" db="EMBL/GenBank/DDBJ databases">
        <title>The Natural Products Discovery Center: Release of the First 8490 Sequenced Strains for Exploring Actinobacteria Biosynthetic Diversity.</title>
        <authorList>
            <person name="Kalkreuter E."/>
            <person name="Kautsar S.A."/>
            <person name="Yang D."/>
            <person name="Bader C.D."/>
            <person name="Teijaro C.N."/>
            <person name="Fluegel L."/>
            <person name="Davis C.M."/>
            <person name="Simpson J.R."/>
            <person name="Lauterbach L."/>
            <person name="Steele A.D."/>
            <person name="Gui C."/>
            <person name="Meng S."/>
            <person name="Li G."/>
            <person name="Viehrig K."/>
            <person name="Ye F."/>
            <person name="Su P."/>
            <person name="Kiefer A.F."/>
            <person name="Nichols A."/>
            <person name="Cepeda A.J."/>
            <person name="Yan W."/>
            <person name="Fan B."/>
            <person name="Jiang Y."/>
            <person name="Adhikari A."/>
            <person name="Zheng C.-J."/>
            <person name="Schuster L."/>
            <person name="Cowan T.M."/>
            <person name="Smanski M.J."/>
            <person name="Chevrette M.G."/>
            <person name="De Carvalho L.P.S."/>
            <person name="Shen B."/>
        </authorList>
    </citation>
    <scope>NUCLEOTIDE SEQUENCE [LARGE SCALE GENOMIC DNA]</scope>
    <source>
        <strain evidence="8 9">NPDC049845</strain>
    </source>
</reference>
<evidence type="ECO:0000256" key="6">
    <source>
        <dbReference type="SAM" id="MobiDB-lite"/>
    </source>
</evidence>
<evidence type="ECO:0000313" key="8">
    <source>
        <dbReference type="EMBL" id="MFI7266045.1"/>
    </source>
</evidence>
<dbReference type="RefSeq" id="WP_396768564.1">
    <property type="nucleotide sequence ID" value="NZ_JBITLA010000002.1"/>
</dbReference>
<keyword evidence="2" id="KW-0949">S-adenosyl-L-methionine</keyword>
<dbReference type="InterPro" id="IPR023885">
    <property type="entry name" value="4Fe4S-binding_SPASM_dom"/>
</dbReference>
<keyword evidence="3" id="KW-0479">Metal-binding</keyword>
<keyword evidence="5" id="KW-0411">Iron-sulfur</keyword>
<dbReference type="InterPro" id="IPR023867">
    <property type="entry name" value="Sulphatase_maturase_rSAM"/>
</dbReference>
<dbReference type="SUPFAM" id="SSF102114">
    <property type="entry name" value="Radical SAM enzymes"/>
    <property type="match status" value="1"/>
</dbReference>
<dbReference type="CDD" id="cd01335">
    <property type="entry name" value="Radical_SAM"/>
    <property type="match status" value="1"/>
</dbReference>
<dbReference type="Pfam" id="PF04055">
    <property type="entry name" value="Radical_SAM"/>
    <property type="match status" value="1"/>
</dbReference>
<name>A0ABW7ZT82_9ACTN</name>